<dbReference type="GeneID" id="36397227"/>
<organism evidence="1 2">
    <name type="scientific">Plasmopara halstedii</name>
    <name type="common">Downy mildew of sunflower</name>
    <dbReference type="NCBI Taxonomy" id="4781"/>
    <lineage>
        <taxon>Eukaryota</taxon>
        <taxon>Sar</taxon>
        <taxon>Stramenopiles</taxon>
        <taxon>Oomycota</taxon>
        <taxon>Peronosporomycetes</taxon>
        <taxon>Peronosporales</taxon>
        <taxon>Peronosporaceae</taxon>
        <taxon>Plasmopara</taxon>
    </lineage>
</organism>
<dbReference type="Proteomes" id="UP000054928">
    <property type="component" value="Unassembled WGS sequence"/>
</dbReference>
<sequence length="131" mass="14879">MLIPEDYNSENRYTLLASHTSDSFDAVEFESIEVEFKPIELLCTDYEVLAEDSKTRARRDLGLQLGIYNTRKTDPKTSDGELVIRGANVAEPKRNSQLSKATVLLSFGNTYVVGLRWFRFSGLCKYVIETT</sequence>
<evidence type="ECO:0000313" key="1">
    <source>
        <dbReference type="EMBL" id="CEG36259.1"/>
    </source>
</evidence>
<dbReference type="RefSeq" id="XP_024572628.1">
    <property type="nucleotide sequence ID" value="XM_024718823.1"/>
</dbReference>
<evidence type="ECO:0000313" key="2">
    <source>
        <dbReference type="Proteomes" id="UP000054928"/>
    </source>
</evidence>
<name>A0A0N7L3M1_PLAHL</name>
<dbReference type="AlphaFoldDB" id="A0A0N7L3M1"/>
<dbReference type="EMBL" id="CCYD01000178">
    <property type="protein sequence ID" value="CEG36259.1"/>
    <property type="molecule type" value="Genomic_DNA"/>
</dbReference>
<protein>
    <submittedName>
        <fullName evidence="1">Uncharacterized protein</fullName>
    </submittedName>
</protein>
<accession>A0A0N7L3M1</accession>
<keyword evidence="2" id="KW-1185">Reference proteome</keyword>
<proteinExistence type="predicted"/>
<reference evidence="2" key="1">
    <citation type="submission" date="2014-09" db="EMBL/GenBank/DDBJ databases">
        <authorList>
            <person name="Sharma Rahul"/>
            <person name="Thines Marco"/>
        </authorList>
    </citation>
    <scope>NUCLEOTIDE SEQUENCE [LARGE SCALE GENOMIC DNA]</scope>
</reference>